<dbReference type="Gene3D" id="3.90.190.10">
    <property type="entry name" value="Protein tyrosine phosphatase superfamily"/>
    <property type="match status" value="1"/>
</dbReference>
<dbReference type="PROSITE" id="PS50056">
    <property type="entry name" value="TYR_PHOSPHATASE_2"/>
    <property type="match status" value="1"/>
</dbReference>
<feature type="domain" description="Tyrosine specific protein phosphatases" evidence="2">
    <location>
        <begin position="118"/>
        <end position="173"/>
    </location>
</feature>
<organism evidence="3 4">
    <name type="scientific">Methylibium petroleiphilum (strain ATCC BAA-1232 / LMG 22953 / PM1)</name>
    <dbReference type="NCBI Taxonomy" id="420662"/>
    <lineage>
        <taxon>Bacteria</taxon>
        <taxon>Pseudomonadati</taxon>
        <taxon>Pseudomonadota</taxon>
        <taxon>Betaproteobacteria</taxon>
        <taxon>Burkholderiales</taxon>
        <taxon>Sphaerotilaceae</taxon>
        <taxon>Methylibium</taxon>
    </lineage>
</organism>
<dbReference type="AlphaFoldDB" id="A2SP34"/>
<dbReference type="SUPFAM" id="SSF52799">
    <property type="entry name" value="(Phosphotyrosine protein) phosphatases II"/>
    <property type="match status" value="1"/>
</dbReference>
<geneLocation type="plasmid" evidence="3 4">
    <name>RPME01</name>
</geneLocation>
<accession>A2SP34</accession>
<dbReference type="InterPro" id="IPR000387">
    <property type="entry name" value="Tyr_Pase_dom"/>
</dbReference>
<evidence type="ECO:0000259" key="2">
    <source>
        <dbReference type="PROSITE" id="PS50056"/>
    </source>
</evidence>
<dbReference type="KEGG" id="mpt:Mpe_B0553"/>
<name>A2SP34_METPP</name>
<dbReference type="PANTHER" id="PTHR31126">
    <property type="entry name" value="TYROSINE-PROTEIN PHOSPHATASE"/>
    <property type="match status" value="1"/>
</dbReference>
<keyword evidence="4" id="KW-1185">Reference proteome</keyword>
<sequence>MNFRDLGGYPVGDGRRTRWGRLFRSDSLGALTEEDLALVAALDLYRVVDFRLPHERELHPNRLPVGAGPKVTEIGFWPDGVPEMLKALRELRIDAAGIERAVTGHYRRYAVHHRAEYRRMLEAVEEAAGRPTLIHCVSGKDRTGFGAAVILMALGVPRTVIVEDYLLTNDCRRDIGHLMPSGTTESVAEAFTAARPAYIEAAFESIDTAFGGIDDYLAHGLGFGEQRLQRLRECLTEPATGSASLLSPRRAGNP</sequence>
<reference evidence="3 4" key="1">
    <citation type="journal article" date="2007" name="J. Bacteriol.">
        <title>Whole-genome analysis of the methyl tert-butyl ether-degrading beta-proteobacterium Methylibium petroleiphilum PM1.</title>
        <authorList>
            <person name="Kane S.R."/>
            <person name="Chakicherla A.Y."/>
            <person name="Chain P.S.G."/>
            <person name="Schmidt R."/>
            <person name="Shin M.W."/>
            <person name="Legler T.C."/>
            <person name="Scow K.M."/>
            <person name="Larimer F.W."/>
            <person name="Lucas S.M."/>
            <person name="Richardson P.M."/>
            <person name="Hristova K.R."/>
        </authorList>
    </citation>
    <scope>NUCLEOTIDE SEQUENCE [LARGE SCALE GENOMIC DNA]</scope>
    <source>
        <strain evidence="4">ATCC BAA-1232 / LMG 22953 / PM1</strain>
        <plasmid evidence="3 4">RPME01</plasmid>
    </source>
</reference>
<dbReference type="InterPro" id="IPR016130">
    <property type="entry name" value="Tyr_Pase_AS"/>
</dbReference>
<evidence type="ECO:0000313" key="3">
    <source>
        <dbReference type="EMBL" id="ABM97323.1"/>
    </source>
</evidence>
<protein>
    <submittedName>
        <fullName evidence="3">Protein tyrosine/serine phosphatase</fullName>
    </submittedName>
</protein>
<dbReference type="GO" id="GO:0004721">
    <property type="term" value="F:phosphoprotein phosphatase activity"/>
    <property type="evidence" value="ECO:0007669"/>
    <property type="project" value="InterPro"/>
</dbReference>
<comment type="similarity">
    <text evidence="1">Belongs to the protein-tyrosine phosphatase family.</text>
</comment>
<evidence type="ECO:0000313" key="4">
    <source>
        <dbReference type="Proteomes" id="UP000000366"/>
    </source>
</evidence>
<dbReference type="PROSITE" id="PS00383">
    <property type="entry name" value="TYR_PHOSPHATASE_1"/>
    <property type="match status" value="1"/>
</dbReference>
<proteinExistence type="inferred from homology"/>
<dbReference type="HOGENOM" id="CLU_057546_0_0_4"/>
<dbReference type="eggNOG" id="COG2365">
    <property type="taxonomic scope" value="Bacteria"/>
</dbReference>
<dbReference type="PANTHER" id="PTHR31126:SF1">
    <property type="entry name" value="TYROSINE SPECIFIC PROTEIN PHOSPHATASES DOMAIN-CONTAINING PROTEIN"/>
    <property type="match status" value="1"/>
</dbReference>
<keyword evidence="3" id="KW-0614">Plasmid</keyword>
<dbReference type="Pfam" id="PF13350">
    <property type="entry name" value="Y_phosphatase3"/>
    <property type="match status" value="1"/>
</dbReference>
<evidence type="ECO:0000256" key="1">
    <source>
        <dbReference type="ARBA" id="ARBA00009580"/>
    </source>
</evidence>
<dbReference type="InterPro" id="IPR029021">
    <property type="entry name" value="Prot-tyrosine_phosphatase-like"/>
</dbReference>
<dbReference type="InterPro" id="IPR026893">
    <property type="entry name" value="Tyr/Ser_Pase_IphP-type"/>
</dbReference>
<gene>
    <name evidence="3" type="ordered locus">Mpe_B0553</name>
</gene>
<dbReference type="EMBL" id="CP000556">
    <property type="protein sequence ID" value="ABM97323.1"/>
    <property type="molecule type" value="Genomic_DNA"/>
</dbReference>
<dbReference type="Proteomes" id="UP000000366">
    <property type="component" value="Plasmid RPME01"/>
</dbReference>